<evidence type="ECO:0000256" key="8">
    <source>
        <dbReference type="ARBA" id="ARBA00023134"/>
    </source>
</evidence>
<dbReference type="Gene3D" id="2.40.30.10">
    <property type="entry name" value="Translation factors"/>
    <property type="match status" value="1"/>
</dbReference>
<evidence type="ECO:0000256" key="5">
    <source>
        <dbReference type="ARBA" id="ARBA00022741"/>
    </source>
</evidence>
<keyword evidence="10" id="KW-0472">Membrane</keyword>
<keyword evidence="6" id="KW-0378">Hydrolase</keyword>
<evidence type="ECO:0000256" key="4">
    <source>
        <dbReference type="ARBA" id="ARBA00022540"/>
    </source>
</evidence>
<keyword evidence="7" id="KW-0648">Protein biosynthesis</keyword>
<comment type="similarity">
    <text evidence="2">Belongs to the TRAFAC class translation factor GTPase superfamily. Classic translation factor GTPase family. EF-Tu/EF-1A subfamily.</text>
</comment>
<evidence type="ECO:0000259" key="13">
    <source>
        <dbReference type="Pfam" id="PF09173"/>
    </source>
</evidence>
<evidence type="ECO:0000256" key="1">
    <source>
        <dbReference type="ARBA" id="ARBA00003982"/>
    </source>
</evidence>
<dbReference type="FunFam" id="3.40.50.300:FF:000065">
    <property type="entry name" value="Eukaryotic translation initiation factor 2 subunit gamma"/>
    <property type="match status" value="1"/>
</dbReference>
<evidence type="ECO:0000256" key="10">
    <source>
        <dbReference type="SAM" id="Phobius"/>
    </source>
</evidence>
<dbReference type="GO" id="GO:0000049">
    <property type="term" value="F:tRNA binding"/>
    <property type="evidence" value="ECO:0007669"/>
    <property type="project" value="InterPro"/>
</dbReference>
<organism evidence="15 16">
    <name type="scientific">Sesamum angolense</name>
    <dbReference type="NCBI Taxonomy" id="2727404"/>
    <lineage>
        <taxon>Eukaryota</taxon>
        <taxon>Viridiplantae</taxon>
        <taxon>Streptophyta</taxon>
        <taxon>Embryophyta</taxon>
        <taxon>Tracheophyta</taxon>
        <taxon>Spermatophyta</taxon>
        <taxon>Magnoliopsida</taxon>
        <taxon>eudicotyledons</taxon>
        <taxon>Gunneridae</taxon>
        <taxon>Pentapetalae</taxon>
        <taxon>asterids</taxon>
        <taxon>lamiids</taxon>
        <taxon>Lamiales</taxon>
        <taxon>Pedaliaceae</taxon>
        <taxon>Sesamum</taxon>
    </lineage>
</organism>
<dbReference type="PANTHER" id="PTHR42854:SF3">
    <property type="entry name" value="EUKARYOTIC TRANSLATION INITIATION FACTOR 2 SUBUNIT 3-RELATED"/>
    <property type="match status" value="1"/>
</dbReference>
<dbReference type="FunFam" id="3.40.50.720:FF:000044">
    <property type="entry name" value="UDP-glucuronic acid decarboxylase 1"/>
    <property type="match status" value="1"/>
</dbReference>
<protein>
    <recommendedName>
        <fullName evidence="3">protein-synthesizing GTPase</fullName>
        <ecNumber evidence="3">3.6.5.3</ecNumber>
    </recommendedName>
</protein>
<dbReference type="GO" id="GO:0005850">
    <property type="term" value="C:eukaryotic translation initiation factor 2 complex"/>
    <property type="evidence" value="ECO:0007669"/>
    <property type="project" value="TreeGrafter"/>
</dbReference>
<feature type="domain" description="Tr-type G" evidence="11">
    <location>
        <begin position="536"/>
        <end position="704"/>
    </location>
</feature>
<proteinExistence type="inferred from homology"/>
<evidence type="ECO:0000256" key="7">
    <source>
        <dbReference type="ARBA" id="ARBA00022917"/>
    </source>
</evidence>
<dbReference type="Pfam" id="PF01370">
    <property type="entry name" value="Epimerase"/>
    <property type="match status" value="1"/>
</dbReference>
<dbReference type="SUPFAM" id="SSF50447">
    <property type="entry name" value="Translation proteins"/>
    <property type="match status" value="1"/>
</dbReference>
<dbReference type="Pfam" id="PF09173">
    <property type="entry name" value="eIF2_C"/>
    <property type="match status" value="1"/>
</dbReference>
<accession>A0AAE1X5B2</accession>
<evidence type="ECO:0000256" key="2">
    <source>
        <dbReference type="ARBA" id="ARBA00007249"/>
    </source>
</evidence>
<dbReference type="InterPro" id="IPR036291">
    <property type="entry name" value="NAD(P)-bd_dom_sf"/>
</dbReference>
<dbReference type="CDD" id="cd15490">
    <property type="entry name" value="eIF2_gamma_III"/>
    <property type="match status" value="1"/>
</dbReference>
<comment type="function">
    <text evidence="1">This protein promotes the GTP-dependent binding of aminoacyl-tRNA to the A-site of ribosomes during protein biosynthesis.</text>
</comment>
<dbReference type="CDD" id="cd03688">
    <property type="entry name" value="eIF2_gamma_II"/>
    <property type="match status" value="1"/>
</dbReference>
<evidence type="ECO:0000313" key="15">
    <source>
        <dbReference type="EMBL" id="KAK4405550.1"/>
    </source>
</evidence>
<dbReference type="AlphaFoldDB" id="A0AAE1X5B2"/>
<dbReference type="CDD" id="cd05230">
    <property type="entry name" value="UGD_SDR_e"/>
    <property type="match status" value="1"/>
</dbReference>
<keyword evidence="10" id="KW-0812">Transmembrane</keyword>
<dbReference type="Pfam" id="PF00009">
    <property type="entry name" value="GTP_EFTU"/>
    <property type="match status" value="1"/>
</dbReference>
<dbReference type="InterPro" id="IPR050543">
    <property type="entry name" value="eIF2G"/>
</dbReference>
<dbReference type="SUPFAM" id="SSF51735">
    <property type="entry name" value="NAD(P)-binding Rossmann-fold domains"/>
    <property type="match status" value="1"/>
</dbReference>
<evidence type="ECO:0000313" key="16">
    <source>
        <dbReference type="Proteomes" id="UP001289374"/>
    </source>
</evidence>
<dbReference type="InterPro" id="IPR009001">
    <property type="entry name" value="Transl_elong_EF1A/Init_IF2_C"/>
</dbReference>
<feature type="transmembrane region" description="Helical" evidence="10">
    <location>
        <begin position="34"/>
        <end position="51"/>
    </location>
</feature>
<dbReference type="PANTHER" id="PTHR42854">
    <property type="entry name" value="EUKARYOTIC TRANSLATION INITIATION FACTOR 2 SUBUNIT 3 FAMILY MEMBER"/>
    <property type="match status" value="1"/>
</dbReference>
<dbReference type="GO" id="GO:0005525">
    <property type="term" value="F:GTP binding"/>
    <property type="evidence" value="ECO:0007669"/>
    <property type="project" value="UniProtKB-KW"/>
</dbReference>
<keyword evidence="4" id="KW-0396">Initiation factor</keyword>
<dbReference type="InterPro" id="IPR000795">
    <property type="entry name" value="T_Tr_GTP-bd_dom"/>
</dbReference>
<dbReference type="InterPro" id="IPR015256">
    <property type="entry name" value="eIF2g_C"/>
</dbReference>
<keyword evidence="5" id="KW-0547">Nucleotide-binding</keyword>
<dbReference type="Gene3D" id="3.40.50.300">
    <property type="entry name" value="P-loop containing nucleotide triphosphate hydrolases"/>
    <property type="match status" value="1"/>
</dbReference>
<dbReference type="GO" id="GO:0001731">
    <property type="term" value="P:formation of translation preinitiation complex"/>
    <property type="evidence" value="ECO:0007669"/>
    <property type="project" value="TreeGrafter"/>
</dbReference>
<keyword evidence="10" id="KW-1133">Transmembrane helix</keyword>
<dbReference type="GO" id="GO:0005829">
    <property type="term" value="C:cytosol"/>
    <property type="evidence" value="ECO:0007669"/>
    <property type="project" value="TreeGrafter"/>
</dbReference>
<reference evidence="15" key="2">
    <citation type="journal article" date="2024" name="Plant">
        <title>Genomic evolution and insights into agronomic trait innovations of Sesamum species.</title>
        <authorList>
            <person name="Miao H."/>
            <person name="Wang L."/>
            <person name="Qu L."/>
            <person name="Liu H."/>
            <person name="Sun Y."/>
            <person name="Le M."/>
            <person name="Wang Q."/>
            <person name="Wei S."/>
            <person name="Zheng Y."/>
            <person name="Lin W."/>
            <person name="Duan Y."/>
            <person name="Cao H."/>
            <person name="Xiong S."/>
            <person name="Wang X."/>
            <person name="Wei L."/>
            <person name="Li C."/>
            <person name="Ma Q."/>
            <person name="Ju M."/>
            <person name="Zhao R."/>
            <person name="Li G."/>
            <person name="Mu C."/>
            <person name="Tian Q."/>
            <person name="Mei H."/>
            <person name="Zhang T."/>
            <person name="Gao T."/>
            <person name="Zhang H."/>
        </authorList>
    </citation>
    <scope>NUCLEOTIDE SEQUENCE</scope>
    <source>
        <strain evidence="15">K16</strain>
    </source>
</reference>
<keyword evidence="16" id="KW-1185">Reference proteome</keyword>
<dbReference type="EMBL" id="JACGWL010000003">
    <property type="protein sequence ID" value="KAK4405550.1"/>
    <property type="molecule type" value="Genomic_DNA"/>
</dbReference>
<evidence type="ECO:0000259" key="11">
    <source>
        <dbReference type="Pfam" id="PF00009"/>
    </source>
</evidence>
<evidence type="ECO:0000256" key="3">
    <source>
        <dbReference type="ARBA" id="ARBA00011986"/>
    </source>
</evidence>
<dbReference type="CDD" id="cd01888">
    <property type="entry name" value="eIF2_gamma"/>
    <property type="match status" value="1"/>
</dbReference>
<dbReference type="GO" id="GO:0003924">
    <property type="term" value="F:GTPase activity"/>
    <property type="evidence" value="ECO:0007669"/>
    <property type="project" value="InterPro"/>
</dbReference>
<evidence type="ECO:0000256" key="6">
    <source>
        <dbReference type="ARBA" id="ARBA00022801"/>
    </source>
</evidence>
<dbReference type="InterPro" id="IPR044128">
    <property type="entry name" value="eIF2g_GTP-bd"/>
</dbReference>
<evidence type="ECO:0000259" key="14">
    <source>
        <dbReference type="Pfam" id="PF16363"/>
    </source>
</evidence>
<dbReference type="InterPro" id="IPR009000">
    <property type="entry name" value="Transl_B-barrel_sf"/>
</dbReference>
<dbReference type="FunFam" id="2.40.30.10:FF:000011">
    <property type="entry name" value="Eukaryotic translation initiation factor 2 subunit gamma"/>
    <property type="match status" value="1"/>
</dbReference>
<feature type="domain" description="NAD-dependent epimerase/dehydratase" evidence="12">
    <location>
        <begin position="104"/>
        <end position="140"/>
    </location>
</feature>
<dbReference type="SUPFAM" id="SSF50465">
    <property type="entry name" value="EF-Tu/eEF-1alpha/eIF2-gamma C-terminal domain"/>
    <property type="match status" value="1"/>
</dbReference>
<dbReference type="InterPro" id="IPR044127">
    <property type="entry name" value="eIF2g_dom_2"/>
</dbReference>
<reference evidence="15" key="1">
    <citation type="submission" date="2020-06" db="EMBL/GenBank/DDBJ databases">
        <authorList>
            <person name="Li T."/>
            <person name="Hu X."/>
            <person name="Zhang T."/>
            <person name="Song X."/>
            <person name="Zhang H."/>
            <person name="Dai N."/>
            <person name="Sheng W."/>
            <person name="Hou X."/>
            <person name="Wei L."/>
        </authorList>
    </citation>
    <scope>NUCLEOTIDE SEQUENCE</scope>
    <source>
        <strain evidence="15">K16</strain>
        <tissue evidence="15">Leaf</tissue>
    </source>
</reference>
<sequence>MGTDQQLKRSCFKKHERRFSVTYPFQYILGEQRFVCLLVGITIACVVFNVIPSHSLPQKGLISAFDDSSIAVRRRVGYELNGGFGHLSAGGKIPLGLKSKSLRILVTGGAGFVGSHLVDRLINRGDSVIVIDNFFTGRKENLFHHFGNPRDHKTNVMGTLNMLGLAKRVGARFLLTSTSEVYGDPLQHPQAETYWGNVNPIGVRSCYDEGKRTAETLTMDYHRGLNLEVRIARIFNTYGPRMCIDDGRVVSNFVAQALRKEPLTVYGDGKQTRSFQFVSDLVEGLMRLMEGDHVGPFNLGNPGEFTMLELAKVVQDTIDPNAKIEFRPNTEDDPHKRKPDISKAQRLLGWQPTVSLREGLPRMVNDFRQRIFGDDKDLTGTSRKECETRELLVSAVMECCSVVPSAGLDVFRFEYPLIDDFRKTGLFFAEAISARGIFLSASRSCNLVLSEANPSRAAKMSRKGLMEQDLSKLDVTKLHPLSPEVISRQATINIVICLERFQYANFNAFFCFLRHHWSCGSWKSTVVKAISGVQTVRFKNELERNITIKLGYANAKIYKCEDDRCPRPMCYKAYGSGKEDSPMCDVPGFENCKMKLLRHVSFVDCPGHDILMATMLNGAAIMDGALLLIAANESCPQPQTSEHLAAVEIMRLQHIIILQNKVDLVQENVAINQHEAIQKFIQGTVADGAPVVPISAQLKYNIDVGVLKVNQYIEVRPGIVVKDENDNIKCTPIYSRIVSLYAEQNELQFAVPGGLIGVGTTMDPTLTRADRLVGQVLGEVGSLPEVYVELEVNFFLLRRLLGVRTKDTERQGKVSKLAKGEILMLNIGSMSTGARVVAVKNVFAKLQLTSPVCTSKGEKIALSRRIDRHWRLIGWGQIQAAPMAQALIAASTQGHTFGVVHVDVTLYCTPDGNIGPFGKATPPFPNAMVLLQCGDGSIVATATTNGFGIAYLHSDPIPLFPFFPLPESDCKLIVNTTLSTCDSSLPSTGCLQSDLLFIETFALGSFIVSSFKPTGFTFIL</sequence>
<dbReference type="GO" id="GO:0003743">
    <property type="term" value="F:translation initiation factor activity"/>
    <property type="evidence" value="ECO:0007669"/>
    <property type="project" value="UniProtKB-KW"/>
</dbReference>
<name>A0AAE1X5B2_9LAMI</name>
<comment type="catalytic activity">
    <reaction evidence="9">
        <text>GTP + H2O = GDP + phosphate + H(+)</text>
        <dbReference type="Rhea" id="RHEA:19669"/>
        <dbReference type="ChEBI" id="CHEBI:15377"/>
        <dbReference type="ChEBI" id="CHEBI:15378"/>
        <dbReference type="ChEBI" id="CHEBI:37565"/>
        <dbReference type="ChEBI" id="CHEBI:43474"/>
        <dbReference type="ChEBI" id="CHEBI:58189"/>
        <dbReference type="EC" id="3.6.5.3"/>
    </reaction>
</comment>
<dbReference type="Proteomes" id="UP001289374">
    <property type="component" value="Unassembled WGS sequence"/>
</dbReference>
<dbReference type="Pfam" id="PF16363">
    <property type="entry name" value="GDP_Man_Dehyd"/>
    <property type="match status" value="1"/>
</dbReference>
<dbReference type="SUPFAM" id="SSF52540">
    <property type="entry name" value="P-loop containing nucleoside triphosphate hydrolases"/>
    <property type="match status" value="1"/>
</dbReference>
<evidence type="ECO:0000256" key="9">
    <source>
        <dbReference type="ARBA" id="ARBA00048107"/>
    </source>
</evidence>
<feature type="domain" description="NAD(P)-binding" evidence="14">
    <location>
        <begin position="153"/>
        <end position="363"/>
    </location>
</feature>
<dbReference type="InterPro" id="IPR001509">
    <property type="entry name" value="Epimerase_deHydtase"/>
</dbReference>
<gene>
    <name evidence="15" type="ORF">Sango_0561500</name>
</gene>
<dbReference type="EC" id="3.6.5.3" evidence="3"/>
<comment type="caution">
    <text evidence="15">The sequence shown here is derived from an EMBL/GenBank/DDBJ whole genome shotgun (WGS) entry which is preliminary data.</text>
</comment>
<dbReference type="InterPro" id="IPR027417">
    <property type="entry name" value="P-loop_NTPase"/>
</dbReference>
<keyword evidence="8" id="KW-0342">GTP-binding</keyword>
<feature type="domain" description="Initiation factor eIF2 gamma C-terminal" evidence="13">
    <location>
        <begin position="789"/>
        <end position="878"/>
    </location>
</feature>
<evidence type="ECO:0000259" key="12">
    <source>
        <dbReference type="Pfam" id="PF01370"/>
    </source>
</evidence>
<dbReference type="InterPro" id="IPR016040">
    <property type="entry name" value="NAD(P)-bd_dom"/>
</dbReference>
<dbReference type="Gene3D" id="3.40.50.720">
    <property type="entry name" value="NAD(P)-binding Rossmann-like Domain"/>
    <property type="match status" value="2"/>
</dbReference>